<accession>A0ABS1NN96</accession>
<dbReference type="Proteomes" id="UP000634229">
    <property type="component" value="Unassembled WGS sequence"/>
</dbReference>
<evidence type="ECO:0000313" key="1">
    <source>
        <dbReference type="EMBL" id="MBL1101571.1"/>
    </source>
</evidence>
<organism evidence="1 2">
    <name type="scientific">Streptomyces coffeae</name>
    <dbReference type="NCBI Taxonomy" id="621382"/>
    <lineage>
        <taxon>Bacteria</taxon>
        <taxon>Bacillati</taxon>
        <taxon>Actinomycetota</taxon>
        <taxon>Actinomycetes</taxon>
        <taxon>Kitasatosporales</taxon>
        <taxon>Streptomycetaceae</taxon>
        <taxon>Streptomyces</taxon>
    </lineage>
</organism>
<keyword evidence="2" id="KW-1185">Reference proteome</keyword>
<evidence type="ECO:0000313" key="2">
    <source>
        <dbReference type="Proteomes" id="UP000634229"/>
    </source>
</evidence>
<proteinExistence type="predicted"/>
<sequence length="190" mass="20316">MLPWTPPNTEDVEPLPVGRWWDAVRVAPTVAGRALGALGEASGAVIQDIYGTLYWLVAVGSVRDRRLRHVRVLPALADESTYLGVPPASWTEGPGPHWRVPLTHGPCLTDAEALWTALTEVVRAGLGGVPEGRQLCYRCQLPTDEPIIVGDEHGGSVGGGTIYVCAQHASYYPEHGRIPLFPARGQGGGI</sequence>
<gene>
    <name evidence="1" type="ORF">JK363_33980</name>
</gene>
<protein>
    <submittedName>
        <fullName evidence="1">Uncharacterized protein</fullName>
    </submittedName>
</protein>
<name>A0ABS1NN96_9ACTN</name>
<dbReference type="EMBL" id="JAERRF010000030">
    <property type="protein sequence ID" value="MBL1101571.1"/>
    <property type="molecule type" value="Genomic_DNA"/>
</dbReference>
<reference evidence="1 2" key="1">
    <citation type="submission" date="2021-01" db="EMBL/GenBank/DDBJ databases">
        <title>WGS of actinomycetes isolated from Thailand.</title>
        <authorList>
            <person name="Thawai C."/>
        </authorList>
    </citation>
    <scope>NUCLEOTIDE SEQUENCE [LARGE SCALE GENOMIC DNA]</scope>
    <source>
        <strain evidence="1 2">CA1R205</strain>
    </source>
</reference>
<comment type="caution">
    <text evidence="1">The sequence shown here is derived from an EMBL/GenBank/DDBJ whole genome shotgun (WGS) entry which is preliminary data.</text>
</comment>